<feature type="domain" description="FAD/NAD(P)-binding" evidence="12">
    <location>
        <begin position="38"/>
        <end position="350"/>
    </location>
</feature>
<feature type="binding site" evidence="8">
    <location>
        <begin position="206"/>
        <end position="213"/>
    </location>
    <ligand>
        <name>NAD(+)</name>
        <dbReference type="ChEBI" id="CHEBI:57540"/>
    </ligand>
</feature>
<keyword evidence="8" id="KW-0547">Nucleotide-binding</keyword>
<reference evidence="13" key="2">
    <citation type="submission" date="2023-07" db="EMBL/GenBank/DDBJ databases">
        <authorList>
            <person name="Bai X.-H."/>
            <person name="Wang H.-H."/>
            <person name="Wang J."/>
            <person name="Ma M.-Y."/>
            <person name="Hu H.-H."/>
            <person name="Song Z.-L."/>
            <person name="Ma H.-G."/>
            <person name="Fan Y."/>
            <person name="Du C.-Y."/>
            <person name="Xu J.-C."/>
        </authorList>
    </citation>
    <scope>NUCLEOTIDE SEQUENCE</scope>
    <source>
        <strain evidence="13">CZ1</strain>
    </source>
</reference>
<comment type="similarity">
    <text evidence="1 10">Belongs to the class-I pyridine nucleotide-disulfide oxidoreductase family.</text>
</comment>
<accession>A0AA97ANL8</accession>
<dbReference type="GO" id="GO:0006749">
    <property type="term" value="P:glutathione metabolic process"/>
    <property type="evidence" value="ECO:0007669"/>
    <property type="project" value="TreeGrafter"/>
</dbReference>
<evidence type="ECO:0000256" key="8">
    <source>
        <dbReference type="PIRSR" id="PIRSR000350-3"/>
    </source>
</evidence>
<keyword evidence="8" id="KW-0520">NAD</keyword>
<dbReference type="InterPro" id="IPR004099">
    <property type="entry name" value="Pyr_nucl-diS_OxRdtase_dimer"/>
</dbReference>
<dbReference type="PRINTS" id="PR00411">
    <property type="entry name" value="PNDRDTASEI"/>
</dbReference>
<sequence>MANLYPELRLIPLLRQLGSLCELNYATQKGILAMTYRYDLFVIGAGPGGLSAAKKAASYGAKVAIAESAHVGGTCVNLGCIPKKLMVYAADFAEFAHLAQEYGWSQETPKFSWQQFKQIRDRELDRLRHVYQSKLKDKGVELLQGTAVFVDEHTIRVNDQKITADKILIAVGGKATKPNISGIEHAVTSDEMFHLEKLPKRLAILGGGYIGVEFSSLMRGLGVEVFLMNRECCILEGFDDTVRNTVRNELVDRGIYSYCNTTAEKIERVGDNIQIQLTGDRSDLLTVDTLLCATGRIPNLEHLNLDTIGIEQDNKAIAVDEFSRTNLPHIYAVGDCTNRKQLTPVARAEGRAFAETVFGKSQMAIDYHLIPSGVCSRPEAATVGMTESEAQEKFGDRIKCYQTEFTPLLRTLSQEKRQSLIKFVTHDDRILGIHIVGDDAIEIIQGFALAMQKGLTKAELDYAIAIHPSSAEELFS</sequence>
<evidence type="ECO:0000256" key="6">
    <source>
        <dbReference type="ARBA" id="ARBA00023284"/>
    </source>
</evidence>
<evidence type="ECO:0000256" key="3">
    <source>
        <dbReference type="ARBA" id="ARBA00022827"/>
    </source>
</evidence>
<evidence type="ECO:0000259" key="11">
    <source>
        <dbReference type="Pfam" id="PF02852"/>
    </source>
</evidence>
<feature type="binding site" evidence="8">
    <location>
        <position position="295"/>
    </location>
    <ligand>
        <name>NAD(+)</name>
        <dbReference type="ChEBI" id="CHEBI:57540"/>
    </ligand>
</feature>
<feature type="disulfide bond" description="Redox-active" evidence="9">
    <location>
        <begin position="75"/>
        <end position="80"/>
    </location>
</feature>
<dbReference type="NCBIfam" id="NF004776">
    <property type="entry name" value="PRK06116.1"/>
    <property type="match status" value="1"/>
</dbReference>
<gene>
    <name evidence="13" type="primary">gorA</name>
    <name evidence="13" type="ORF">Q2T42_20360</name>
</gene>
<organism evidence="13">
    <name type="scientific">Leptolyngbya boryana CZ1</name>
    <dbReference type="NCBI Taxonomy" id="3060204"/>
    <lineage>
        <taxon>Bacteria</taxon>
        <taxon>Bacillati</taxon>
        <taxon>Cyanobacteriota</taxon>
        <taxon>Cyanophyceae</taxon>
        <taxon>Leptolyngbyales</taxon>
        <taxon>Leptolyngbyaceae</taxon>
        <taxon>Leptolyngbya group</taxon>
        <taxon>Leptolyngbya</taxon>
    </lineage>
</organism>
<keyword evidence="2 10" id="KW-0285">Flavoprotein</keyword>
<dbReference type="InterPro" id="IPR023753">
    <property type="entry name" value="FAD/NAD-binding_dom"/>
</dbReference>
<dbReference type="SUPFAM" id="SSF51905">
    <property type="entry name" value="FAD/NAD(P)-binding domain"/>
    <property type="match status" value="1"/>
</dbReference>
<dbReference type="SUPFAM" id="SSF55424">
    <property type="entry name" value="FAD/NAD-linked reductases, dimerisation (C-terminal) domain"/>
    <property type="match status" value="1"/>
</dbReference>
<dbReference type="PRINTS" id="PR00368">
    <property type="entry name" value="FADPNR"/>
</dbReference>
<dbReference type="GO" id="GO:0050660">
    <property type="term" value="F:flavin adenine dinucleotide binding"/>
    <property type="evidence" value="ECO:0007669"/>
    <property type="project" value="InterPro"/>
</dbReference>
<dbReference type="Pfam" id="PF02852">
    <property type="entry name" value="Pyr_redox_dim"/>
    <property type="match status" value="1"/>
</dbReference>
<evidence type="ECO:0000256" key="4">
    <source>
        <dbReference type="ARBA" id="ARBA00023002"/>
    </source>
</evidence>
<feature type="binding site" evidence="8">
    <location>
        <position position="84"/>
    </location>
    <ligand>
        <name>FAD</name>
        <dbReference type="ChEBI" id="CHEBI:57692"/>
    </ligand>
</feature>
<evidence type="ECO:0000256" key="2">
    <source>
        <dbReference type="ARBA" id="ARBA00022630"/>
    </source>
</evidence>
<keyword evidence="3 8" id="KW-0274">FAD</keyword>
<name>A0AA97ANL8_LEPBY</name>
<dbReference type="Gene3D" id="3.50.50.60">
    <property type="entry name" value="FAD/NAD(P)-binding domain"/>
    <property type="match status" value="1"/>
</dbReference>
<keyword evidence="5" id="KW-1015">Disulfide bond</keyword>
<evidence type="ECO:0000256" key="1">
    <source>
        <dbReference type="ARBA" id="ARBA00007532"/>
    </source>
</evidence>
<dbReference type="GO" id="GO:0005829">
    <property type="term" value="C:cytosol"/>
    <property type="evidence" value="ECO:0007669"/>
    <property type="project" value="TreeGrafter"/>
</dbReference>
<dbReference type="EC" id="1.8.1.7" evidence="13"/>
<dbReference type="AlphaFoldDB" id="A0AA97ANL8"/>
<comment type="cofactor">
    <cofactor evidence="8">
        <name>FAD</name>
        <dbReference type="ChEBI" id="CHEBI:57692"/>
    </cofactor>
    <text evidence="8">Binds 1 FAD per subunit.</text>
</comment>
<feature type="domain" description="Pyridine nucleotide-disulphide oxidoreductase dimerisation" evidence="11">
    <location>
        <begin position="370"/>
        <end position="474"/>
    </location>
</feature>
<keyword evidence="4 10" id="KW-0560">Oxidoreductase</keyword>
<dbReference type="EMBL" id="CP130144">
    <property type="protein sequence ID" value="WNZ44184.1"/>
    <property type="molecule type" value="Genomic_DNA"/>
</dbReference>
<dbReference type="GO" id="GO:0004362">
    <property type="term" value="F:glutathione-disulfide reductase (NADPH) activity"/>
    <property type="evidence" value="ECO:0007669"/>
    <property type="project" value="UniProtKB-EC"/>
</dbReference>
<reference evidence="13" key="1">
    <citation type="journal article" date="2023" name="Plants (Basel)">
        <title>Genomic Analysis of Leptolyngbya boryana CZ1 Reveals Efficient Carbon Fixation Modules.</title>
        <authorList>
            <person name="Bai X."/>
            <person name="Wang H."/>
            <person name="Cheng W."/>
            <person name="Wang J."/>
            <person name="Ma M."/>
            <person name="Hu H."/>
            <person name="Song Z."/>
            <person name="Ma H."/>
            <person name="Fan Y."/>
            <person name="Du C."/>
            <person name="Xu J."/>
        </authorList>
    </citation>
    <scope>NUCLEOTIDE SEQUENCE</scope>
    <source>
        <strain evidence="13">CZ1</strain>
    </source>
</reference>
<dbReference type="PANTHER" id="PTHR42737:SF2">
    <property type="entry name" value="GLUTATHIONE REDUCTASE"/>
    <property type="match status" value="1"/>
</dbReference>
<dbReference type="PIRSF" id="PIRSF000350">
    <property type="entry name" value="Mercury_reductase_MerA"/>
    <property type="match status" value="1"/>
</dbReference>
<dbReference type="GO" id="GO:0045454">
    <property type="term" value="P:cell redox homeostasis"/>
    <property type="evidence" value="ECO:0007669"/>
    <property type="project" value="InterPro"/>
</dbReference>
<dbReference type="PANTHER" id="PTHR42737">
    <property type="entry name" value="GLUTATHIONE REDUCTASE"/>
    <property type="match status" value="1"/>
</dbReference>
<evidence type="ECO:0000313" key="13">
    <source>
        <dbReference type="EMBL" id="WNZ44184.1"/>
    </source>
</evidence>
<dbReference type="PROSITE" id="PS00076">
    <property type="entry name" value="PYRIDINE_REDOX_1"/>
    <property type="match status" value="1"/>
</dbReference>
<dbReference type="InterPro" id="IPR012999">
    <property type="entry name" value="Pyr_OxRdtase_I_AS"/>
</dbReference>
<dbReference type="Pfam" id="PF07992">
    <property type="entry name" value="Pyr_redox_2"/>
    <property type="match status" value="1"/>
</dbReference>
<proteinExistence type="inferred from homology"/>
<evidence type="ECO:0000256" key="9">
    <source>
        <dbReference type="PIRSR" id="PIRSR000350-4"/>
    </source>
</evidence>
<feature type="active site" description="Proton acceptor" evidence="7">
    <location>
        <position position="467"/>
    </location>
</feature>
<dbReference type="InterPro" id="IPR036188">
    <property type="entry name" value="FAD/NAD-bd_sf"/>
</dbReference>
<evidence type="ECO:0000256" key="5">
    <source>
        <dbReference type="ARBA" id="ARBA00023157"/>
    </source>
</evidence>
<evidence type="ECO:0000256" key="10">
    <source>
        <dbReference type="RuleBase" id="RU003691"/>
    </source>
</evidence>
<evidence type="ECO:0000256" key="7">
    <source>
        <dbReference type="PIRSR" id="PIRSR000350-2"/>
    </source>
</evidence>
<dbReference type="RefSeq" id="WP_316426364.1">
    <property type="nucleotide sequence ID" value="NZ_CP130144.1"/>
</dbReference>
<dbReference type="InterPro" id="IPR001100">
    <property type="entry name" value="Pyr_nuc-diS_OxRdtase"/>
</dbReference>
<dbReference type="InterPro" id="IPR016156">
    <property type="entry name" value="FAD/NAD-linked_Rdtase_dimer_sf"/>
</dbReference>
<dbReference type="InterPro" id="IPR046952">
    <property type="entry name" value="GSHR/TRXR-like"/>
</dbReference>
<feature type="binding site" evidence="8">
    <location>
        <position position="335"/>
    </location>
    <ligand>
        <name>FAD</name>
        <dbReference type="ChEBI" id="CHEBI:57692"/>
    </ligand>
</feature>
<protein>
    <submittedName>
        <fullName evidence="13">Glutathione-disulfide reductase</fullName>
        <ecNumber evidence="13">1.8.1.7</ecNumber>
    </submittedName>
</protein>
<dbReference type="GO" id="GO:0034599">
    <property type="term" value="P:cellular response to oxidative stress"/>
    <property type="evidence" value="ECO:0007669"/>
    <property type="project" value="TreeGrafter"/>
</dbReference>
<evidence type="ECO:0000259" key="12">
    <source>
        <dbReference type="Pfam" id="PF07992"/>
    </source>
</evidence>
<keyword evidence="6 10" id="KW-0676">Redox-active center</keyword>